<keyword evidence="2" id="KW-1003">Cell membrane</keyword>
<feature type="transmembrane region" description="Helical" evidence="6">
    <location>
        <begin position="103"/>
        <end position="125"/>
    </location>
</feature>
<dbReference type="EMBL" id="CP060007">
    <property type="protein sequence ID" value="QNA43919.1"/>
    <property type="molecule type" value="Genomic_DNA"/>
</dbReference>
<comment type="subcellular location">
    <subcellularLocation>
        <location evidence="1">Cell membrane</location>
        <topology evidence="1">Multi-pass membrane protein</topology>
    </subcellularLocation>
</comment>
<proteinExistence type="predicted"/>
<evidence type="ECO:0000313" key="8">
    <source>
        <dbReference type="EMBL" id="QNA43919.1"/>
    </source>
</evidence>
<dbReference type="InterPro" id="IPR003740">
    <property type="entry name" value="YitT"/>
</dbReference>
<dbReference type="KEGG" id="lacs:H4075_17860"/>
<dbReference type="Proteomes" id="UP000515344">
    <property type="component" value="Chromosome"/>
</dbReference>
<keyword evidence="5 6" id="KW-0472">Membrane</keyword>
<dbReference type="Pfam" id="PF10035">
    <property type="entry name" value="DUF2179"/>
    <property type="match status" value="1"/>
</dbReference>
<protein>
    <submittedName>
        <fullName evidence="8">YitT family protein</fullName>
    </submittedName>
</protein>
<feature type="transmembrane region" description="Helical" evidence="6">
    <location>
        <begin position="33"/>
        <end position="55"/>
    </location>
</feature>
<keyword evidence="3 6" id="KW-0812">Transmembrane</keyword>
<dbReference type="InterPro" id="IPR019264">
    <property type="entry name" value="DUF2179"/>
</dbReference>
<reference evidence="9" key="1">
    <citation type="submission" date="2020-08" db="EMBL/GenBank/DDBJ databases">
        <title>Lacibacter sp. S13-6-6 genome sequencing.</title>
        <authorList>
            <person name="Jin L."/>
        </authorList>
    </citation>
    <scope>NUCLEOTIDE SEQUENCE [LARGE SCALE GENOMIC DNA]</scope>
    <source>
        <strain evidence="9">S13-6-6</strain>
    </source>
</reference>
<dbReference type="AlphaFoldDB" id="A0A7G5XEL6"/>
<evidence type="ECO:0000256" key="4">
    <source>
        <dbReference type="ARBA" id="ARBA00022989"/>
    </source>
</evidence>
<dbReference type="PIRSF" id="PIRSF006483">
    <property type="entry name" value="Membrane_protein_YitT"/>
    <property type="match status" value="1"/>
</dbReference>
<evidence type="ECO:0000256" key="6">
    <source>
        <dbReference type="SAM" id="Phobius"/>
    </source>
</evidence>
<dbReference type="CDD" id="cd16380">
    <property type="entry name" value="YitT_C"/>
    <property type="match status" value="1"/>
</dbReference>
<dbReference type="InterPro" id="IPR051461">
    <property type="entry name" value="UPF0750_membrane"/>
</dbReference>
<sequence length="313" mass="33895">MTQSSQQTISKRPLTNYERAKAYRQRKISFQSLLKDIFLMIIGISSAAFALKSFLLPSNFIDGGATGIALLLGEITSLQFPVLLLLVNAPFVFFGYHTLGRTFFIKTTLAIIGLALATAFINFPHVTNDKLLVASFGGFFLGAGIGFAIRGGSVIDGTEVLALYLSKKIGGSVGDIILVINVVVFSVAAYILSIDTALYALITYLAAAKTVDFVVEGIEEYTGVTIVSSHSAEINEMITQQLGRGVTNYKGKGGFGTQGHSKEKDILYTVVTRLEISSLKTEVHKIDPYAFMVMNSIKDVKGGLIKKRRLKGN</sequence>
<feature type="domain" description="DUF2179" evidence="7">
    <location>
        <begin position="244"/>
        <end position="302"/>
    </location>
</feature>
<feature type="transmembrane region" description="Helical" evidence="6">
    <location>
        <begin position="131"/>
        <end position="149"/>
    </location>
</feature>
<dbReference type="PANTHER" id="PTHR33545:SF3">
    <property type="entry name" value="UPF0750 MEMBRANE PROTEIN YQFU"/>
    <property type="match status" value="1"/>
</dbReference>
<feature type="transmembrane region" description="Helical" evidence="6">
    <location>
        <begin position="169"/>
        <end position="192"/>
    </location>
</feature>
<dbReference type="GO" id="GO:0005886">
    <property type="term" value="C:plasma membrane"/>
    <property type="evidence" value="ECO:0007669"/>
    <property type="project" value="UniProtKB-SubCell"/>
</dbReference>
<feature type="transmembrane region" description="Helical" evidence="6">
    <location>
        <begin position="75"/>
        <end position="96"/>
    </location>
</feature>
<organism evidence="8 9">
    <name type="scientific">Lacibacter sediminis</name>
    <dbReference type="NCBI Taxonomy" id="2760713"/>
    <lineage>
        <taxon>Bacteria</taxon>
        <taxon>Pseudomonadati</taxon>
        <taxon>Bacteroidota</taxon>
        <taxon>Chitinophagia</taxon>
        <taxon>Chitinophagales</taxon>
        <taxon>Chitinophagaceae</taxon>
        <taxon>Lacibacter</taxon>
    </lineage>
</organism>
<evidence type="ECO:0000256" key="3">
    <source>
        <dbReference type="ARBA" id="ARBA00022692"/>
    </source>
</evidence>
<evidence type="ECO:0000256" key="1">
    <source>
        <dbReference type="ARBA" id="ARBA00004651"/>
    </source>
</evidence>
<evidence type="ECO:0000256" key="5">
    <source>
        <dbReference type="ARBA" id="ARBA00023136"/>
    </source>
</evidence>
<name>A0A7G5XEL6_9BACT</name>
<evidence type="ECO:0000256" key="2">
    <source>
        <dbReference type="ARBA" id="ARBA00022475"/>
    </source>
</evidence>
<evidence type="ECO:0000259" key="7">
    <source>
        <dbReference type="Pfam" id="PF10035"/>
    </source>
</evidence>
<dbReference type="Pfam" id="PF02588">
    <property type="entry name" value="YitT_membrane"/>
    <property type="match status" value="1"/>
</dbReference>
<gene>
    <name evidence="8" type="ORF">H4075_17860</name>
</gene>
<accession>A0A7G5XEL6</accession>
<evidence type="ECO:0000313" key="9">
    <source>
        <dbReference type="Proteomes" id="UP000515344"/>
    </source>
</evidence>
<dbReference type="RefSeq" id="WP_182802181.1">
    <property type="nucleotide sequence ID" value="NZ_CP060007.1"/>
</dbReference>
<dbReference type="Gene3D" id="3.30.70.120">
    <property type="match status" value="1"/>
</dbReference>
<keyword evidence="4 6" id="KW-1133">Transmembrane helix</keyword>
<dbReference type="PANTHER" id="PTHR33545">
    <property type="entry name" value="UPF0750 MEMBRANE PROTEIN YITT-RELATED"/>
    <property type="match status" value="1"/>
</dbReference>
<keyword evidence="9" id="KW-1185">Reference proteome</keyword>
<dbReference type="InterPro" id="IPR015867">
    <property type="entry name" value="N-reg_PII/ATP_PRibTrfase_C"/>
</dbReference>